<dbReference type="PANTHER" id="PTHR21304">
    <property type="entry name" value="MICOS COMPLEX SUBUNIT MIC10"/>
    <property type="match status" value="1"/>
</dbReference>
<evidence type="ECO:0000256" key="8">
    <source>
        <dbReference type="ARBA" id="ARBA00023136"/>
    </source>
</evidence>
<accession>A0ABM0GU30</accession>
<keyword evidence="8 9" id="KW-0472">Membrane</keyword>
<organism evidence="10 11">
    <name type="scientific">Saccoglossus kowalevskii</name>
    <name type="common">Acorn worm</name>
    <dbReference type="NCBI Taxonomy" id="10224"/>
    <lineage>
        <taxon>Eukaryota</taxon>
        <taxon>Metazoa</taxon>
        <taxon>Hemichordata</taxon>
        <taxon>Enteropneusta</taxon>
        <taxon>Harrimaniidae</taxon>
        <taxon>Saccoglossus</taxon>
    </lineage>
</organism>
<reference evidence="11" key="1">
    <citation type="submission" date="2025-08" db="UniProtKB">
        <authorList>
            <consortium name="RefSeq"/>
        </authorList>
    </citation>
    <scope>IDENTIFICATION</scope>
    <source>
        <tissue evidence="11">Testes</tissue>
    </source>
</reference>
<evidence type="ECO:0000256" key="2">
    <source>
        <dbReference type="ARBA" id="ARBA00004434"/>
    </source>
</evidence>
<comment type="similarity">
    <text evidence="3 9">Belongs to the MICOS complex subunit Mic10 family.</text>
</comment>
<feature type="transmembrane region" description="Helical" evidence="9">
    <location>
        <begin position="24"/>
        <end position="42"/>
    </location>
</feature>
<evidence type="ECO:0000256" key="7">
    <source>
        <dbReference type="ARBA" id="ARBA00023128"/>
    </source>
</evidence>
<gene>
    <name evidence="11" type="primary">LOC100374690</name>
</gene>
<comment type="function">
    <text evidence="1 9">Component of the MICOS complex, a large protein complex of the mitochondrial inner membrane that plays crucial roles in the maintenance of crista junctions, inner membrane architecture, and formation of contact sites to the outer membrane.</text>
</comment>
<keyword evidence="6 9" id="KW-1133">Transmembrane helix</keyword>
<dbReference type="InterPro" id="IPR007512">
    <property type="entry name" value="Mic10"/>
</dbReference>
<dbReference type="PANTHER" id="PTHR21304:SF0">
    <property type="entry name" value="MICOS COMPLEX SUBUNIT MIC10"/>
    <property type="match status" value="1"/>
</dbReference>
<keyword evidence="7 9" id="KW-0496">Mitochondrion</keyword>
<name>A0ABM0GU30_SACKO</name>
<dbReference type="Pfam" id="PF04418">
    <property type="entry name" value="DUF543"/>
    <property type="match status" value="1"/>
</dbReference>
<evidence type="ECO:0000256" key="1">
    <source>
        <dbReference type="ARBA" id="ARBA00002689"/>
    </source>
</evidence>
<protein>
    <recommendedName>
        <fullName evidence="9">MICOS complex subunit MIC10</fullName>
    </recommendedName>
</protein>
<evidence type="ECO:0000256" key="4">
    <source>
        <dbReference type="ARBA" id="ARBA00022692"/>
    </source>
</evidence>
<keyword evidence="10" id="KW-1185">Reference proteome</keyword>
<evidence type="ECO:0000256" key="9">
    <source>
        <dbReference type="RuleBase" id="RU363011"/>
    </source>
</evidence>
<evidence type="ECO:0000256" key="6">
    <source>
        <dbReference type="ARBA" id="ARBA00022989"/>
    </source>
</evidence>
<evidence type="ECO:0000313" key="10">
    <source>
        <dbReference type="Proteomes" id="UP000694865"/>
    </source>
</evidence>
<dbReference type="GeneID" id="100374690"/>
<evidence type="ECO:0000256" key="3">
    <source>
        <dbReference type="ARBA" id="ARBA00006792"/>
    </source>
</evidence>
<comment type="subunit">
    <text evidence="9">Component of the mitochondrial contact site and cristae organizing system (MICOS) complex.</text>
</comment>
<keyword evidence="5 9" id="KW-0999">Mitochondrion inner membrane</keyword>
<comment type="subcellular location">
    <subcellularLocation>
        <location evidence="2 9">Mitochondrion inner membrane</location>
        <topology evidence="2 9">Single-pass membrane protein</topology>
    </subcellularLocation>
</comment>
<keyword evidence="4 9" id="KW-0812">Transmembrane</keyword>
<proteinExistence type="inferred from homology"/>
<evidence type="ECO:0000313" key="11">
    <source>
        <dbReference type="RefSeq" id="XP_002737379.1"/>
    </source>
</evidence>
<evidence type="ECO:0000256" key="5">
    <source>
        <dbReference type="ARBA" id="ARBA00022792"/>
    </source>
</evidence>
<dbReference type="Proteomes" id="UP000694865">
    <property type="component" value="Unplaced"/>
</dbReference>
<dbReference type="RefSeq" id="XP_002737379.1">
    <property type="nucleotide sequence ID" value="XM_002737333.2"/>
</dbReference>
<sequence>MADGTTRSEDQLGQKWDQCLYDTLVKTGAGLGLGVVFSVFLFKRKSWPVAFGTGIGLGMGYANCQNVFKDPFSLRGKIVKIASESQQ</sequence>